<comment type="caution">
    <text evidence="2">The sequence shown here is derived from an EMBL/GenBank/DDBJ whole genome shotgun (WGS) entry which is preliminary data.</text>
</comment>
<name>A0AAW1N7M7_SAPOF</name>
<reference evidence="2" key="1">
    <citation type="submission" date="2024-03" db="EMBL/GenBank/DDBJ databases">
        <title>WGS assembly of Saponaria officinalis var. Norfolk2.</title>
        <authorList>
            <person name="Jenkins J."/>
            <person name="Shu S."/>
            <person name="Grimwood J."/>
            <person name="Barry K."/>
            <person name="Goodstein D."/>
            <person name="Schmutz J."/>
            <person name="Leebens-Mack J."/>
            <person name="Osbourn A."/>
        </authorList>
    </citation>
    <scope>NUCLEOTIDE SEQUENCE [LARGE SCALE GENOMIC DNA]</scope>
    <source>
        <strain evidence="2">JIC</strain>
    </source>
</reference>
<proteinExistence type="predicted"/>
<evidence type="ECO:0000313" key="2">
    <source>
        <dbReference type="EMBL" id="KAK9757179.1"/>
    </source>
</evidence>
<evidence type="ECO:0000256" key="1">
    <source>
        <dbReference type="SAM" id="MobiDB-lite"/>
    </source>
</evidence>
<accession>A0AAW1N7M7</accession>
<dbReference type="Proteomes" id="UP001443914">
    <property type="component" value="Unassembled WGS sequence"/>
</dbReference>
<dbReference type="EMBL" id="JBDFQZ010000001">
    <property type="protein sequence ID" value="KAK9757179.1"/>
    <property type="molecule type" value="Genomic_DNA"/>
</dbReference>
<sequence length="248" mass="27969">MDIDDDDENDGGYQETREGDNTEIGPPFPYDNNVPHTREYVLTPPSSDDGDGDDDRGRGDGGYMHSYSVQSTADFDVPPFGYDVPPPGFTRLTPDAPLERAHQVYECVRKGKNVVNDPPTNEYSWQRLSGNAVPNESIGSNIDPYFSYYPKFEPPTYQPSSGYDTTSNSQRVNIYNHDNINYEDTHYHNPSFYGFDTNLARSRREGPSNPNDSTWGFNVEAFFNGTKIKNTIMKDCNNLVTHFGCNIP</sequence>
<gene>
    <name evidence="2" type="ORF">RND81_01G146000</name>
</gene>
<keyword evidence="3" id="KW-1185">Reference proteome</keyword>
<protein>
    <submittedName>
        <fullName evidence="2">Uncharacterized protein</fullName>
    </submittedName>
</protein>
<dbReference type="AlphaFoldDB" id="A0AAW1N7M7"/>
<feature type="region of interest" description="Disordered" evidence="1">
    <location>
        <begin position="1"/>
        <end position="65"/>
    </location>
</feature>
<evidence type="ECO:0000313" key="3">
    <source>
        <dbReference type="Proteomes" id="UP001443914"/>
    </source>
</evidence>
<organism evidence="2 3">
    <name type="scientific">Saponaria officinalis</name>
    <name type="common">Common soapwort</name>
    <name type="synonym">Lychnis saponaria</name>
    <dbReference type="NCBI Taxonomy" id="3572"/>
    <lineage>
        <taxon>Eukaryota</taxon>
        <taxon>Viridiplantae</taxon>
        <taxon>Streptophyta</taxon>
        <taxon>Embryophyta</taxon>
        <taxon>Tracheophyta</taxon>
        <taxon>Spermatophyta</taxon>
        <taxon>Magnoliopsida</taxon>
        <taxon>eudicotyledons</taxon>
        <taxon>Gunneridae</taxon>
        <taxon>Pentapetalae</taxon>
        <taxon>Caryophyllales</taxon>
        <taxon>Caryophyllaceae</taxon>
        <taxon>Caryophylleae</taxon>
        <taxon>Saponaria</taxon>
    </lineage>
</organism>
<feature type="compositionally biased region" description="Acidic residues" evidence="1">
    <location>
        <begin position="1"/>
        <end position="10"/>
    </location>
</feature>